<keyword evidence="3" id="KW-1185">Reference proteome</keyword>
<organism evidence="2 3">
    <name type="scientific">Nitrosopumilus ureiphilus</name>
    <dbReference type="NCBI Taxonomy" id="1470067"/>
    <lineage>
        <taxon>Archaea</taxon>
        <taxon>Nitrososphaerota</taxon>
        <taxon>Nitrososphaeria</taxon>
        <taxon>Nitrosopumilales</taxon>
        <taxon>Nitrosopumilaceae</taxon>
        <taxon>Nitrosopumilus</taxon>
    </lineage>
</organism>
<evidence type="ECO:0000313" key="2">
    <source>
        <dbReference type="EMBL" id="QLH05943.1"/>
    </source>
</evidence>
<dbReference type="Proteomes" id="UP000509478">
    <property type="component" value="Chromosome"/>
</dbReference>
<dbReference type="KEGG" id="nue:C5F50_01755"/>
<feature type="transmembrane region" description="Helical" evidence="1">
    <location>
        <begin position="83"/>
        <end position="104"/>
    </location>
</feature>
<dbReference type="GeneID" id="56066748"/>
<keyword evidence="1" id="KW-1133">Transmembrane helix</keyword>
<dbReference type="AlphaFoldDB" id="A0A7D5RCT7"/>
<evidence type="ECO:0000313" key="3">
    <source>
        <dbReference type="Proteomes" id="UP000509478"/>
    </source>
</evidence>
<dbReference type="RefSeq" id="WP_179372006.1">
    <property type="nucleotide sequence ID" value="NZ_CP026995.1"/>
</dbReference>
<feature type="transmembrane region" description="Helical" evidence="1">
    <location>
        <begin position="43"/>
        <end position="63"/>
    </location>
</feature>
<keyword evidence="1" id="KW-0812">Transmembrane</keyword>
<dbReference type="EMBL" id="CP026995">
    <property type="protein sequence ID" value="QLH05943.1"/>
    <property type="molecule type" value="Genomic_DNA"/>
</dbReference>
<accession>A0A7D5RCT7</accession>
<keyword evidence="1" id="KW-0472">Membrane</keyword>
<reference evidence="2 3" key="1">
    <citation type="submission" date="2018-02" db="EMBL/GenBank/DDBJ databases">
        <title>Complete genome of Nitrosopumilus ureaphilus PS0.</title>
        <authorList>
            <person name="Qin W."/>
            <person name="Zheng Y."/>
            <person name="Stahl D.A."/>
        </authorList>
    </citation>
    <scope>NUCLEOTIDE SEQUENCE [LARGE SCALE GENOMIC DNA]</scope>
    <source>
        <strain evidence="2 3">PS0</strain>
    </source>
</reference>
<protein>
    <submittedName>
        <fullName evidence="2">Uncharacterized protein</fullName>
    </submittedName>
</protein>
<gene>
    <name evidence="2" type="ORF">C5F50_01755</name>
</gene>
<evidence type="ECO:0000256" key="1">
    <source>
        <dbReference type="SAM" id="Phobius"/>
    </source>
</evidence>
<feature type="transmembrane region" description="Helical" evidence="1">
    <location>
        <begin position="12"/>
        <end position="37"/>
    </location>
</feature>
<name>A0A7D5RCT7_9ARCH</name>
<sequence>MIDYKENWKKRLTYVLFGIISFYFGFIPIHIILQIIFPANSAVMWVTFGFSFLRFAMLGIFLYMAFVHVKPSFIPKQKRYRRLIILILLLIPILTILLPSGYIVPQWESGFFIVSSGIMTKDGIEHKGSTTSFGASSESDCIESCKNISNVSSDRGNSCEFTGMYGKTHWQKTSRDFIDVNERIHFGGVK</sequence>
<proteinExistence type="predicted"/>